<dbReference type="AlphaFoldDB" id="A0A9P8V972"/>
<reference evidence="1" key="1">
    <citation type="journal article" date="2021" name="Nat. Commun.">
        <title>Genetic determinants of endophytism in the Arabidopsis root mycobiome.</title>
        <authorList>
            <person name="Mesny F."/>
            <person name="Miyauchi S."/>
            <person name="Thiergart T."/>
            <person name="Pickel B."/>
            <person name="Atanasova L."/>
            <person name="Karlsson M."/>
            <person name="Huettel B."/>
            <person name="Barry K.W."/>
            <person name="Haridas S."/>
            <person name="Chen C."/>
            <person name="Bauer D."/>
            <person name="Andreopoulos W."/>
            <person name="Pangilinan J."/>
            <person name="LaButti K."/>
            <person name="Riley R."/>
            <person name="Lipzen A."/>
            <person name="Clum A."/>
            <person name="Drula E."/>
            <person name="Henrissat B."/>
            <person name="Kohler A."/>
            <person name="Grigoriev I.V."/>
            <person name="Martin F.M."/>
            <person name="Hacquard S."/>
        </authorList>
    </citation>
    <scope>NUCLEOTIDE SEQUENCE</scope>
    <source>
        <strain evidence="1">MPI-SDFR-AT-0117</strain>
    </source>
</reference>
<evidence type="ECO:0000313" key="1">
    <source>
        <dbReference type="EMBL" id="KAH6686457.1"/>
    </source>
</evidence>
<name>A0A9P8V972_9PEZI</name>
<comment type="caution">
    <text evidence="1">The sequence shown here is derived from an EMBL/GenBank/DDBJ whole genome shotgun (WGS) entry which is preliminary data.</text>
</comment>
<dbReference type="Proteomes" id="UP000770015">
    <property type="component" value="Unassembled WGS sequence"/>
</dbReference>
<proteinExistence type="predicted"/>
<dbReference type="EMBL" id="JAGSXJ010000013">
    <property type="protein sequence ID" value="KAH6686457.1"/>
    <property type="molecule type" value="Genomic_DNA"/>
</dbReference>
<gene>
    <name evidence="1" type="ORF">F5X68DRAFT_209035</name>
</gene>
<sequence>MGRKPWATQLGQRSSPVVFLAFTFPGVGCEDGLVLQQRTVRCAPVKVSKSKQARHAPCGTRTLDCRCRGRCVSPDFGCETCLLS</sequence>
<keyword evidence="2" id="KW-1185">Reference proteome</keyword>
<organism evidence="1 2">
    <name type="scientific">Plectosphaerella plurivora</name>
    <dbReference type="NCBI Taxonomy" id="936078"/>
    <lineage>
        <taxon>Eukaryota</taxon>
        <taxon>Fungi</taxon>
        <taxon>Dikarya</taxon>
        <taxon>Ascomycota</taxon>
        <taxon>Pezizomycotina</taxon>
        <taxon>Sordariomycetes</taxon>
        <taxon>Hypocreomycetidae</taxon>
        <taxon>Glomerellales</taxon>
        <taxon>Plectosphaerellaceae</taxon>
        <taxon>Plectosphaerella</taxon>
    </lineage>
</organism>
<protein>
    <submittedName>
        <fullName evidence="1">Uncharacterized protein</fullName>
    </submittedName>
</protein>
<accession>A0A9P8V972</accession>
<feature type="non-terminal residue" evidence="1">
    <location>
        <position position="84"/>
    </location>
</feature>
<evidence type="ECO:0000313" key="2">
    <source>
        <dbReference type="Proteomes" id="UP000770015"/>
    </source>
</evidence>